<dbReference type="EMBL" id="LR798243">
    <property type="protein sequence ID" value="CAB5215127.1"/>
    <property type="molecule type" value="Genomic_DNA"/>
</dbReference>
<dbReference type="InterPro" id="IPR002711">
    <property type="entry name" value="HNH"/>
</dbReference>
<accession>A0A6J7WI54</accession>
<reference evidence="2" key="1">
    <citation type="submission" date="2020-05" db="EMBL/GenBank/DDBJ databases">
        <authorList>
            <person name="Chiriac C."/>
            <person name="Salcher M."/>
            <person name="Ghai R."/>
            <person name="Kavagutti S V."/>
        </authorList>
    </citation>
    <scope>NUCLEOTIDE SEQUENCE</scope>
</reference>
<evidence type="ECO:0000313" key="2">
    <source>
        <dbReference type="EMBL" id="CAB5215127.1"/>
    </source>
</evidence>
<evidence type="ECO:0000259" key="1">
    <source>
        <dbReference type="SMART" id="SM00507"/>
    </source>
</evidence>
<dbReference type="GO" id="GO:0008270">
    <property type="term" value="F:zinc ion binding"/>
    <property type="evidence" value="ECO:0007669"/>
    <property type="project" value="InterPro"/>
</dbReference>
<feature type="domain" description="HNH nuclease" evidence="1">
    <location>
        <begin position="7"/>
        <end position="57"/>
    </location>
</feature>
<dbReference type="CDD" id="cd00085">
    <property type="entry name" value="HNHc"/>
    <property type="match status" value="1"/>
</dbReference>
<dbReference type="GO" id="GO:0003676">
    <property type="term" value="F:nucleic acid binding"/>
    <property type="evidence" value="ECO:0007669"/>
    <property type="project" value="InterPro"/>
</dbReference>
<dbReference type="GO" id="GO:0004519">
    <property type="term" value="F:endonuclease activity"/>
    <property type="evidence" value="ECO:0007669"/>
    <property type="project" value="InterPro"/>
</dbReference>
<gene>
    <name evidence="2" type="ORF">UFOVP190_407</name>
</gene>
<organism evidence="2">
    <name type="scientific">uncultured Caudovirales phage</name>
    <dbReference type="NCBI Taxonomy" id="2100421"/>
    <lineage>
        <taxon>Viruses</taxon>
        <taxon>Duplodnaviria</taxon>
        <taxon>Heunggongvirae</taxon>
        <taxon>Uroviricota</taxon>
        <taxon>Caudoviricetes</taxon>
        <taxon>Peduoviridae</taxon>
        <taxon>Maltschvirus</taxon>
        <taxon>Maltschvirus maltsch</taxon>
    </lineage>
</organism>
<protein>
    <submittedName>
        <fullName evidence="2">HNHc domain containing protein</fullName>
    </submittedName>
</protein>
<sequence length="238" mass="27683">MYLSNKYSKCYYNIIANAQIRILPNETYKEKHHIIPKSLGGSNKKENLVSLTAKEHFICHLLLPRFTTGNAKNKMLYALMALSRLNNKNQVRHKINSNTYNKIKEQFSIIKSADMILNNPMKRLEIKEKHSEAIAMRGATPGMSNKTHSIETKEKMKLARSKQIITEEAKIKISEKIKRIVSDPLYVNPMYKDGIKEKHQNRCLERSSVKEECQHCRKLFSRNTLARWHGDNCKLNIL</sequence>
<dbReference type="Pfam" id="PF01844">
    <property type="entry name" value="HNH"/>
    <property type="match status" value="1"/>
</dbReference>
<dbReference type="SMART" id="SM00507">
    <property type="entry name" value="HNHc"/>
    <property type="match status" value="1"/>
</dbReference>
<proteinExistence type="predicted"/>
<name>A0A6J7WI54_9CAUD</name>
<dbReference type="InterPro" id="IPR003615">
    <property type="entry name" value="HNH_nuc"/>
</dbReference>